<dbReference type="Proteomes" id="UP001500238">
    <property type="component" value="Unassembled WGS sequence"/>
</dbReference>
<dbReference type="EMBL" id="BAAAES010000009">
    <property type="protein sequence ID" value="GAA0672508.1"/>
    <property type="molecule type" value="Genomic_DNA"/>
</dbReference>
<name>A0ABN1HY26_9SPHN</name>
<proteinExistence type="predicted"/>
<accession>A0ABN1HY26</accession>
<sequence length="133" mass="14048">MGLDTAAKLVGAGDLADEMCITRRALSYKINGERGASDDDMLGAVRLLERQAAKLLTHAHKLRAIVTDPVSQTLATPLPVQIATVLAHCDLVERFGYERMGQGPDASPHLLSAAARRLAASIISESTKTGAQG</sequence>
<evidence type="ECO:0000313" key="2">
    <source>
        <dbReference type="Proteomes" id="UP001500238"/>
    </source>
</evidence>
<organism evidence="1 2">
    <name type="scientific">Sphingomonas insulae</name>
    <dbReference type="NCBI Taxonomy" id="424800"/>
    <lineage>
        <taxon>Bacteria</taxon>
        <taxon>Pseudomonadati</taxon>
        <taxon>Pseudomonadota</taxon>
        <taxon>Alphaproteobacteria</taxon>
        <taxon>Sphingomonadales</taxon>
        <taxon>Sphingomonadaceae</taxon>
        <taxon>Sphingomonas</taxon>
    </lineage>
</organism>
<reference evidence="1 2" key="1">
    <citation type="journal article" date="2019" name="Int. J. Syst. Evol. Microbiol.">
        <title>The Global Catalogue of Microorganisms (GCM) 10K type strain sequencing project: providing services to taxonomists for standard genome sequencing and annotation.</title>
        <authorList>
            <consortium name="The Broad Institute Genomics Platform"/>
            <consortium name="The Broad Institute Genome Sequencing Center for Infectious Disease"/>
            <person name="Wu L."/>
            <person name="Ma J."/>
        </authorList>
    </citation>
    <scope>NUCLEOTIDE SEQUENCE [LARGE SCALE GENOMIC DNA]</scope>
    <source>
        <strain evidence="1 2">JCM 14603</strain>
    </source>
</reference>
<gene>
    <name evidence="1" type="ORF">GCM10009102_24750</name>
</gene>
<protein>
    <submittedName>
        <fullName evidence="1">Uncharacterized protein</fullName>
    </submittedName>
</protein>
<keyword evidence="2" id="KW-1185">Reference proteome</keyword>
<evidence type="ECO:0000313" key="1">
    <source>
        <dbReference type="EMBL" id="GAA0672508.1"/>
    </source>
</evidence>
<comment type="caution">
    <text evidence="1">The sequence shown here is derived from an EMBL/GenBank/DDBJ whole genome shotgun (WGS) entry which is preliminary data.</text>
</comment>